<dbReference type="Proteomes" id="UP001565368">
    <property type="component" value="Unassembled WGS sequence"/>
</dbReference>
<comment type="caution">
    <text evidence="2">The sequence shown here is derived from an EMBL/GenBank/DDBJ whole genome shotgun (WGS) entry which is preliminary data.</text>
</comment>
<organism evidence="2 3">
    <name type="scientific">Vanrija albida</name>
    <dbReference type="NCBI Taxonomy" id="181172"/>
    <lineage>
        <taxon>Eukaryota</taxon>
        <taxon>Fungi</taxon>
        <taxon>Dikarya</taxon>
        <taxon>Basidiomycota</taxon>
        <taxon>Agaricomycotina</taxon>
        <taxon>Tremellomycetes</taxon>
        <taxon>Trichosporonales</taxon>
        <taxon>Trichosporonaceae</taxon>
        <taxon>Vanrija</taxon>
    </lineage>
</organism>
<protein>
    <submittedName>
        <fullName evidence="2">Uncharacterized protein</fullName>
    </submittedName>
</protein>
<dbReference type="GeneID" id="95986016"/>
<feature type="compositionally biased region" description="Pro residues" evidence="1">
    <location>
        <begin position="132"/>
        <end position="142"/>
    </location>
</feature>
<evidence type="ECO:0000313" key="2">
    <source>
        <dbReference type="EMBL" id="KAL1408169.1"/>
    </source>
</evidence>
<proteinExistence type="predicted"/>
<keyword evidence="3" id="KW-1185">Reference proteome</keyword>
<evidence type="ECO:0000256" key="1">
    <source>
        <dbReference type="SAM" id="MobiDB-lite"/>
    </source>
</evidence>
<feature type="region of interest" description="Disordered" evidence="1">
    <location>
        <begin position="112"/>
        <end position="142"/>
    </location>
</feature>
<name>A0ABR3Q0B4_9TREE</name>
<feature type="region of interest" description="Disordered" evidence="1">
    <location>
        <begin position="1"/>
        <end position="75"/>
    </location>
</feature>
<feature type="compositionally biased region" description="Low complexity" evidence="1">
    <location>
        <begin position="326"/>
        <end position="338"/>
    </location>
</feature>
<accession>A0ABR3Q0B4</accession>
<dbReference type="EMBL" id="JBBXJM010000004">
    <property type="protein sequence ID" value="KAL1408169.1"/>
    <property type="molecule type" value="Genomic_DNA"/>
</dbReference>
<reference evidence="2 3" key="1">
    <citation type="submission" date="2023-08" db="EMBL/GenBank/DDBJ databases">
        <title>Annotated Genome Sequence of Vanrija albida AlHP1.</title>
        <authorList>
            <person name="Herzog R."/>
        </authorList>
    </citation>
    <scope>NUCLEOTIDE SEQUENCE [LARGE SCALE GENOMIC DNA]</scope>
    <source>
        <strain evidence="2 3">AlHP1</strain>
    </source>
</reference>
<feature type="region of interest" description="Disordered" evidence="1">
    <location>
        <begin position="221"/>
        <end position="366"/>
    </location>
</feature>
<feature type="compositionally biased region" description="Basic and acidic residues" evidence="1">
    <location>
        <begin position="119"/>
        <end position="128"/>
    </location>
</feature>
<feature type="compositionally biased region" description="Basic and acidic residues" evidence="1">
    <location>
        <begin position="342"/>
        <end position="366"/>
    </location>
</feature>
<evidence type="ECO:0000313" key="3">
    <source>
        <dbReference type="Proteomes" id="UP001565368"/>
    </source>
</evidence>
<sequence>MPHDVRTHYTGASHHAQHTGATGRTALPPYATPASPRPPSIATFASVPGSEPPSYAAAWASDSPRDAPGTPPANPFAAPHQMALYEAELAAYRTALGSYHYDKAGGYGADKPAAGLHSPDTKARHAEGTRFAPPPAPEPPLTPPPEGYTLVDACASLGHDTSPRLPGVLATAALFPLSMVWHAARKEAKCNRCGKAVPIEPWCGRGGNSCGRAKRQPCGQRRSCGGGWGGNNEWQRDGWGNASQPRRQGCGARASWPAQPVAWAEWKDPRSSWNDDWNEKDARSGGWNEKGARHSDWKDRRSDWDAKSRAYDGPGASLHEDAWGASQSSGSSASSCSTRKSRCGERREERGGRCGERRERCGRSRC</sequence>
<dbReference type="RefSeq" id="XP_069208113.1">
    <property type="nucleotide sequence ID" value="XM_069353471.1"/>
</dbReference>
<feature type="compositionally biased region" description="Basic and acidic residues" evidence="1">
    <location>
        <begin position="290"/>
        <end position="310"/>
    </location>
</feature>
<gene>
    <name evidence="2" type="ORF">Q8F55_004973</name>
</gene>